<dbReference type="AlphaFoldDB" id="A0A7W9SH42"/>
<dbReference type="Proteomes" id="UP000522163">
    <property type="component" value="Unassembled WGS sequence"/>
</dbReference>
<name>A0A7W9SH42_9FIRM</name>
<dbReference type="GeneID" id="85015962"/>
<proteinExistence type="predicted"/>
<dbReference type="RefSeq" id="WP_243155914.1">
    <property type="nucleotide sequence ID" value="NZ_CAUQUA010000012.1"/>
</dbReference>
<evidence type="ECO:0000313" key="1">
    <source>
        <dbReference type="EMBL" id="MBB6042074.1"/>
    </source>
</evidence>
<comment type="caution">
    <text evidence="1">The sequence shown here is derived from an EMBL/GenBank/DDBJ whole genome shotgun (WGS) entry which is preliminary data.</text>
</comment>
<sequence length="86" mass="10079">MEASKVIRKVHMDCPLCDKKHDVEERKRLASITIKGDKVDYEEHFFYCINADEEEREFETGAMANENLLNARNAYRVLHGLLTSEY</sequence>
<organism evidence="1 2">
    <name type="scientific">Oribacterium sinus</name>
    <dbReference type="NCBI Taxonomy" id="237576"/>
    <lineage>
        <taxon>Bacteria</taxon>
        <taxon>Bacillati</taxon>
        <taxon>Bacillota</taxon>
        <taxon>Clostridia</taxon>
        <taxon>Lachnospirales</taxon>
        <taxon>Lachnospiraceae</taxon>
        <taxon>Oribacterium</taxon>
    </lineage>
</organism>
<protein>
    <submittedName>
        <fullName evidence="1">Uncharacterized protein</fullName>
    </submittedName>
</protein>
<dbReference type="EMBL" id="JACHHH010000012">
    <property type="protein sequence ID" value="MBB6042074.1"/>
    <property type="molecule type" value="Genomic_DNA"/>
</dbReference>
<evidence type="ECO:0000313" key="2">
    <source>
        <dbReference type="Proteomes" id="UP000522163"/>
    </source>
</evidence>
<accession>A0A7W9SH42</accession>
<reference evidence="1 2" key="1">
    <citation type="submission" date="2020-08" db="EMBL/GenBank/DDBJ databases">
        <title>Genomic Encyclopedia of Type Strains, Phase IV (KMG-IV): sequencing the most valuable type-strain genomes for metagenomic binning, comparative biology and taxonomic classification.</title>
        <authorList>
            <person name="Goeker M."/>
        </authorList>
    </citation>
    <scope>NUCLEOTIDE SEQUENCE [LARGE SCALE GENOMIC DNA]</scope>
    <source>
        <strain evidence="1 2">DSM 17245</strain>
    </source>
</reference>
<gene>
    <name evidence="1" type="ORF">HNQ46_002070</name>
</gene>